<evidence type="ECO:0000256" key="3">
    <source>
        <dbReference type="ARBA" id="ARBA00023034"/>
    </source>
</evidence>
<evidence type="ECO:0000256" key="2">
    <source>
        <dbReference type="ARBA" id="ARBA00007284"/>
    </source>
</evidence>
<reference evidence="7" key="1">
    <citation type="submission" date="2011-04" db="EMBL/GenBank/DDBJ databases">
        <title>Evolution of plant cell wall degrading machinery underlies the functional diversity of forest fungi.</title>
        <authorList>
            <consortium name="US DOE Joint Genome Institute (JGI-PGF)"/>
            <person name="Eastwood D.C."/>
            <person name="Floudas D."/>
            <person name="Binder M."/>
            <person name="Majcherczyk A."/>
            <person name="Schneider P."/>
            <person name="Aerts A."/>
            <person name="Asiegbu F.O."/>
            <person name="Baker S.E."/>
            <person name="Barry K."/>
            <person name="Bendiksby M."/>
            <person name="Blumentritt M."/>
            <person name="Coutinho P.M."/>
            <person name="Cullen D."/>
            <person name="Cullen D."/>
            <person name="Gathman A."/>
            <person name="Goodell B."/>
            <person name="Henrissat B."/>
            <person name="Ihrmark K."/>
            <person name="Kauserud H."/>
            <person name="Kohler A."/>
            <person name="LaButti K."/>
            <person name="Lapidus A."/>
            <person name="Lavin J.L."/>
            <person name="Lee Y.-H."/>
            <person name="Lindquist E."/>
            <person name="Lilly W."/>
            <person name="Lucas S."/>
            <person name="Morin E."/>
            <person name="Murat C."/>
            <person name="Oguiza J.A."/>
            <person name="Park J."/>
            <person name="Pisabarro A.G."/>
            <person name="Riley R."/>
            <person name="Rosling A."/>
            <person name="Salamov A."/>
            <person name="Schmidt O."/>
            <person name="Schmutz J."/>
            <person name="Skrede I."/>
            <person name="Stenlid J."/>
            <person name="Wiebenga A."/>
            <person name="Xie X."/>
            <person name="Kues U."/>
            <person name="Hibbett D.S."/>
            <person name="Hoffmeister D."/>
            <person name="Hogberg N."/>
            <person name="Martin F."/>
            <person name="Grigoriev I.V."/>
            <person name="Watkinson S.C."/>
        </authorList>
    </citation>
    <scope>NUCLEOTIDE SEQUENCE</scope>
    <source>
        <strain evidence="7">S7.9</strain>
    </source>
</reference>
<evidence type="ECO:0000256" key="5">
    <source>
        <dbReference type="ARBA" id="ARBA00023136"/>
    </source>
</evidence>
<evidence type="ECO:0000313" key="7">
    <source>
        <dbReference type="EMBL" id="EGO29263.1"/>
    </source>
</evidence>
<keyword evidence="5" id="KW-0472">Membrane</keyword>
<dbReference type="OrthoDB" id="2189106at2759"/>
<dbReference type="GeneID" id="18817404"/>
<sequence>MTSTGGLSRRRVGGTSSSSATSDDASNGGWGSSNGPALNGTAGSHAGSAFEGGSKIAYDPRDLDRDKEETRQGGKMPRLTIMEEVLLLGLKDKQGYLSFWNDNISYALRGCILIELALRRRIALVKDANRRRNPLPDRLVEVIDDRQTGETILDETLRMMKGQESDKISINGWIDLLSGETWNVMKIGYQLKQVRERLAKGLVDKGVLRTEKRNFLLFDMATHPVADVRTKEAIISRVVSLLTAATSTVPPSALDKEGTQCRVMRSVCLACAAYAASVLDNAFGRLTYEDREGAFQRCDDVLAEFACWPFGSASATGTGSSRRRETVRIGMGSNPATGRESVLGLLQEVKKEMNGEEDLGFELVAGVLEVLSKLDSLL</sequence>
<feature type="region of interest" description="Disordered" evidence="6">
    <location>
        <begin position="1"/>
        <end position="76"/>
    </location>
</feature>
<gene>
    <name evidence="7" type="ORF">SERLADRAFT_456802</name>
</gene>
<proteinExistence type="inferred from homology"/>
<dbReference type="GO" id="GO:0031985">
    <property type="term" value="C:Golgi cisterna"/>
    <property type="evidence" value="ECO:0007669"/>
    <property type="project" value="TreeGrafter"/>
</dbReference>
<dbReference type="AlphaFoldDB" id="F8NIB7"/>
<dbReference type="KEGG" id="sla:SERLADRAFT_456802"/>
<keyword evidence="4" id="KW-0446">Lipid-binding</keyword>
<dbReference type="HOGENOM" id="CLU_036311_1_2_1"/>
<dbReference type="GO" id="GO:0070273">
    <property type="term" value="F:phosphatidylinositol-4-phosphate binding"/>
    <property type="evidence" value="ECO:0007669"/>
    <property type="project" value="InterPro"/>
</dbReference>
<evidence type="ECO:0000256" key="6">
    <source>
        <dbReference type="SAM" id="MobiDB-lite"/>
    </source>
</evidence>
<evidence type="ECO:0000256" key="1">
    <source>
        <dbReference type="ARBA" id="ARBA00004255"/>
    </source>
</evidence>
<organism>
    <name type="scientific">Serpula lacrymans var. lacrymans (strain S7.9)</name>
    <name type="common">Dry rot fungus</name>
    <dbReference type="NCBI Taxonomy" id="578457"/>
    <lineage>
        <taxon>Eukaryota</taxon>
        <taxon>Fungi</taxon>
        <taxon>Dikarya</taxon>
        <taxon>Basidiomycota</taxon>
        <taxon>Agaricomycotina</taxon>
        <taxon>Agaricomycetes</taxon>
        <taxon>Agaricomycetidae</taxon>
        <taxon>Boletales</taxon>
        <taxon>Coniophorineae</taxon>
        <taxon>Serpulaceae</taxon>
        <taxon>Serpula</taxon>
    </lineage>
</organism>
<evidence type="ECO:0000256" key="4">
    <source>
        <dbReference type="ARBA" id="ARBA00023121"/>
    </source>
</evidence>
<dbReference type="GO" id="GO:0006890">
    <property type="term" value="P:retrograde vesicle-mediated transport, Golgi to endoplasmic reticulum"/>
    <property type="evidence" value="ECO:0007669"/>
    <property type="project" value="TreeGrafter"/>
</dbReference>
<dbReference type="GO" id="GO:0005829">
    <property type="term" value="C:cytosol"/>
    <property type="evidence" value="ECO:0007669"/>
    <property type="project" value="TreeGrafter"/>
</dbReference>
<dbReference type="PANTHER" id="PTHR12704:SF2">
    <property type="entry name" value="GOLGI PHOSPHOPROTEIN 3 HOMOLOG SAURON"/>
    <property type="match status" value="1"/>
</dbReference>
<accession>F8NIB7</accession>
<name>F8NIB7_SERL9</name>
<dbReference type="Gene3D" id="1.10.3630.10">
    <property type="entry name" value="yeast vps74-n-term truncation variant domain like"/>
    <property type="match status" value="1"/>
</dbReference>
<dbReference type="EMBL" id="GL945429">
    <property type="protein sequence ID" value="EGO29263.1"/>
    <property type="molecule type" value="Genomic_DNA"/>
</dbReference>
<dbReference type="RefSeq" id="XP_007313505.1">
    <property type="nucleotide sequence ID" value="XM_007313443.1"/>
</dbReference>
<feature type="compositionally biased region" description="Low complexity" evidence="6">
    <location>
        <begin position="1"/>
        <end position="27"/>
    </location>
</feature>
<keyword evidence="3" id="KW-0333">Golgi apparatus</keyword>
<dbReference type="PANTHER" id="PTHR12704">
    <property type="entry name" value="TRANS-GOLGI PROTEIN GMX33"/>
    <property type="match status" value="1"/>
</dbReference>
<dbReference type="Pfam" id="PF05719">
    <property type="entry name" value="GPP34"/>
    <property type="match status" value="1"/>
</dbReference>
<comment type="similarity">
    <text evidence="2">Belongs to the GOLPH3/VPS74 family.</text>
</comment>
<dbReference type="GO" id="GO:0043001">
    <property type="term" value="P:Golgi to plasma membrane protein transport"/>
    <property type="evidence" value="ECO:0007669"/>
    <property type="project" value="TreeGrafter"/>
</dbReference>
<evidence type="ECO:0008006" key="8">
    <source>
        <dbReference type="Google" id="ProtNLM"/>
    </source>
</evidence>
<dbReference type="InterPro" id="IPR008628">
    <property type="entry name" value="GPP34-like"/>
</dbReference>
<dbReference type="GO" id="GO:0007030">
    <property type="term" value="P:Golgi organization"/>
    <property type="evidence" value="ECO:0007669"/>
    <property type="project" value="TreeGrafter"/>
</dbReference>
<dbReference type="InterPro" id="IPR038261">
    <property type="entry name" value="GPP34-like_sf"/>
</dbReference>
<comment type="subcellular location">
    <subcellularLocation>
        <location evidence="1">Golgi apparatus membrane</location>
        <topology evidence="1">Peripheral membrane protein</topology>
        <orientation evidence="1">Cytoplasmic side</orientation>
    </subcellularLocation>
</comment>
<protein>
    <recommendedName>
        <fullName evidence="8">GPP34-domain-containing protein</fullName>
    </recommendedName>
</protein>
<dbReference type="GO" id="GO:0048194">
    <property type="term" value="P:Golgi vesicle budding"/>
    <property type="evidence" value="ECO:0007669"/>
    <property type="project" value="TreeGrafter"/>
</dbReference>
<dbReference type="Proteomes" id="UP000008064">
    <property type="component" value="Unassembled WGS sequence"/>
</dbReference>
<dbReference type="GO" id="GO:0000139">
    <property type="term" value="C:Golgi membrane"/>
    <property type="evidence" value="ECO:0007669"/>
    <property type="project" value="UniProtKB-SubCell"/>
</dbReference>
<dbReference type="GO" id="GO:0005802">
    <property type="term" value="C:trans-Golgi network"/>
    <property type="evidence" value="ECO:0007669"/>
    <property type="project" value="TreeGrafter"/>
</dbReference>
<feature type="compositionally biased region" description="Basic and acidic residues" evidence="6">
    <location>
        <begin position="58"/>
        <end position="72"/>
    </location>
</feature>